<comment type="caution">
    <text evidence="2">The sequence shown here is derived from an EMBL/GenBank/DDBJ whole genome shotgun (WGS) entry which is preliminary data.</text>
</comment>
<keyword evidence="3" id="KW-1185">Reference proteome</keyword>
<dbReference type="Proteomes" id="UP000281498">
    <property type="component" value="Unassembled WGS sequence"/>
</dbReference>
<dbReference type="RefSeq" id="WP_110937857.1">
    <property type="nucleotide sequence ID" value="NZ_KZ614147.1"/>
</dbReference>
<evidence type="ECO:0000313" key="3">
    <source>
        <dbReference type="Proteomes" id="UP000281498"/>
    </source>
</evidence>
<keyword evidence="1" id="KW-1133">Transmembrane helix</keyword>
<name>A0A3A9K4T1_9BACI</name>
<keyword evidence="1" id="KW-0472">Membrane</keyword>
<organism evidence="2 3">
    <name type="scientific">Salipaludibacillus neizhouensis</name>
    <dbReference type="NCBI Taxonomy" id="885475"/>
    <lineage>
        <taxon>Bacteria</taxon>
        <taxon>Bacillati</taxon>
        <taxon>Bacillota</taxon>
        <taxon>Bacilli</taxon>
        <taxon>Bacillales</taxon>
        <taxon>Bacillaceae</taxon>
    </lineage>
</organism>
<reference evidence="2 3" key="1">
    <citation type="submission" date="2017-10" db="EMBL/GenBank/DDBJ databases">
        <title>Bacillus sp. nov., a halophilic bacterium isolated from a Keqin Lake.</title>
        <authorList>
            <person name="Wang H."/>
        </authorList>
    </citation>
    <scope>NUCLEOTIDE SEQUENCE [LARGE SCALE GENOMIC DNA]</scope>
    <source>
        <strain evidence="2 3">KCTC 13187</strain>
    </source>
</reference>
<feature type="transmembrane region" description="Helical" evidence="1">
    <location>
        <begin position="28"/>
        <end position="48"/>
    </location>
</feature>
<proteinExistence type="predicted"/>
<gene>
    <name evidence="2" type="ORF">CR203_18700</name>
</gene>
<evidence type="ECO:0008006" key="4">
    <source>
        <dbReference type="Google" id="ProtNLM"/>
    </source>
</evidence>
<protein>
    <recommendedName>
        <fullName evidence="4">DUF3953 domain-containing protein</fullName>
    </recommendedName>
</protein>
<dbReference type="EMBL" id="PDOE01000011">
    <property type="protein sequence ID" value="RKL65880.1"/>
    <property type="molecule type" value="Genomic_DNA"/>
</dbReference>
<dbReference type="OrthoDB" id="2942989at2"/>
<feature type="transmembrane region" description="Helical" evidence="1">
    <location>
        <begin position="5"/>
        <end position="22"/>
    </location>
</feature>
<evidence type="ECO:0000313" key="2">
    <source>
        <dbReference type="EMBL" id="RKL65880.1"/>
    </source>
</evidence>
<dbReference type="InterPro" id="IPR025018">
    <property type="entry name" value="DUF3953"/>
</dbReference>
<sequence>MLKVLRIILSISVVTLGSYILITRKMELLPYSLFLVGVLTLVLGLIELKKDKKSFWGYINIGASAFVFFVVIYTSQFS</sequence>
<accession>A0A3A9K4T1</accession>
<feature type="transmembrane region" description="Helical" evidence="1">
    <location>
        <begin position="55"/>
        <end position="75"/>
    </location>
</feature>
<dbReference type="AlphaFoldDB" id="A0A3A9K4T1"/>
<evidence type="ECO:0000256" key="1">
    <source>
        <dbReference type="SAM" id="Phobius"/>
    </source>
</evidence>
<keyword evidence="1" id="KW-0812">Transmembrane</keyword>
<dbReference type="Pfam" id="PF13129">
    <property type="entry name" value="DUF3953"/>
    <property type="match status" value="1"/>
</dbReference>